<evidence type="ECO:0000313" key="4">
    <source>
        <dbReference type="EMBL" id="KAJ7389472.1"/>
    </source>
</evidence>
<keyword evidence="2" id="KW-0812">Transmembrane</keyword>
<keyword evidence="2" id="KW-0472">Membrane</keyword>
<dbReference type="Proteomes" id="UP001163046">
    <property type="component" value="Unassembled WGS sequence"/>
</dbReference>
<comment type="caution">
    <text evidence="4">The sequence shown here is derived from an EMBL/GenBank/DDBJ whole genome shotgun (WGS) entry which is preliminary data.</text>
</comment>
<dbReference type="EMBL" id="MU825432">
    <property type="protein sequence ID" value="KAJ7389472.1"/>
    <property type="molecule type" value="Genomic_DNA"/>
</dbReference>
<feature type="repeat" description="Hemopexin" evidence="1">
    <location>
        <begin position="307"/>
        <end position="353"/>
    </location>
</feature>
<protein>
    <submittedName>
        <fullName evidence="4">Uncharacterized protein</fullName>
    </submittedName>
</protein>
<dbReference type="PROSITE" id="PS51642">
    <property type="entry name" value="HEMOPEXIN_2"/>
    <property type="match status" value="3"/>
</dbReference>
<feature type="signal peptide" evidence="3">
    <location>
        <begin position="1"/>
        <end position="20"/>
    </location>
</feature>
<gene>
    <name evidence="4" type="ORF">OS493_031442</name>
</gene>
<evidence type="ECO:0000256" key="3">
    <source>
        <dbReference type="SAM" id="SignalP"/>
    </source>
</evidence>
<evidence type="ECO:0000256" key="2">
    <source>
        <dbReference type="SAM" id="Phobius"/>
    </source>
</evidence>
<feature type="repeat" description="Hemopexin" evidence="1">
    <location>
        <begin position="399"/>
        <end position="446"/>
    </location>
</feature>
<dbReference type="SMART" id="SM00120">
    <property type="entry name" value="HX"/>
    <property type="match status" value="3"/>
</dbReference>
<dbReference type="Pfam" id="PF00045">
    <property type="entry name" value="Hemopexin"/>
    <property type="match status" value="2"/>
</dbReference>
<dbReference type="AlphaFoldDB" id="A0A9X0D6Q2"/>
<keyword evidence="2" id="KW-1133">Transmembrane helix</keyword>
<name>A0A9X0D6Q2_9CNID</name>
<dbReference type="SUPFAM" id="SSF50923">
    <property type="entry name" value="Hemopexin-like domain"/>
    <property type="match status" value="1"/>
</dbReference>
<feature type="transmembrane region" description="Helical" evidence="2">
    <location>
        <begin position="55"/>
        <end position="83"/>
    </location>
</feature>
<keyword evidence="5" id="KW-1185">Reference proteome</keyword>
<reference evidence="4" key="1">
    <citation type="submission" date="2023-01" db="EMBL/GenBank/DDBJ databases">
        <title>Genome assembly of the deep-sea coral Lophelia pertusa.</title>
        <authorList>
            <person name="Herrera S."/>
            <person name="Cordes E."/>
        </authorList>
    </citation>
    <scope>NUCLEOTIDE SEQUENCE</scope>
    <source>
        <strain evidence="4">USNM1676648</strain>
        <tissue evidence="4">Polyp</tissue>
    </source>
</reference>
<organism evidence="4 5">
    <name type="scientific">Desmophyllum pertusum</name>
    <dbReference type="NCBI Taxonomy" id="174260"/>
    <lineage>
        <taxon>Eukaryota</taxon>
        <taxon>Metazoa</taxon>
        <taxon>Cnidaria</taxon>
        <taxon>Anthozoa</taxon>
        <taxon>Hexacorallia</taxon>
        <taxon>Scleractinia</taxon>
        <taxon>Caryophylliina</taxon>
        <taxon>Caryophylliidae</taxon>
        <taxon>Desmophyllum</taxon>
    </lineage>
</organism>
<keyword evidence="3" id="KW-0732">Signal</keyword>
<feature type="repeat" description="Hemopexin" evidence="1">
    <location>
        <begin position="259"/>
        <end position="306"/>
    </location>
</feature>
<dbReference type="Gene3D" id="2.110.10.10">
    <property type="entry name" value="Hemopexin-like domain"/>
    <property type="match status" value="2"/>
</dbReference>
<feature type="chain" id="PRO_5040930979" evidence="3">
    <location>
        <begin position="21"/>
        <end position="447"/>
    </location>
</feature>
<sequence length="447" mass="50963">MRSLLLWFIPILVISVASDAVFKVKESDDDQTSPAVLNRDKRTGMEIVTIRAAGVVALIAIPVAFLAVTSTIAAVFSVANFVYSVVQGRKQMKELKEIGNKLDEIENLINSRFNEISQELNEIKLISVYGRSIRRLKFFLHQQKIDIRYNSSGALVNKKAATKWAKAVLSYSDDGMRQVLLDFHHMILGESGVFHQRSSVLLLRDRLRDKSGITSGHAAKAIAHLVLEQDPTKAEDTLKLLEERLAEQAEFLESHGVLPFYIDGAMTWHDGRTYFFKENNYWRYNDAEGKSDSGYPKLIKEGWGGMQGPIDTVFQGKVKNSLGTYFFKRKSYYEYQKDGQLSDPKPIEDWGGLNGPIGGVFSWRNGATYAFEKDKDFYYRMESGRFSKSYPVSKWGGMTGPIDTVFRYKGDTYFFKEWKYYKLEDKGDKRLSVSGPWALDHKWKGLC</sequence>
<dbReference type="OrthoDB" id="413699at2759"/>
<dbReference type="InterPro" id="IPR018487">
    <property type="entry name" value="Hemopexin-like_repeat"/>
</dbReference>
<dbReference type="InterPro" id="IPR036375">
    <property type="entry name" value="Hemopexin-like_dom_sf"/>
</dbReference>
<accession>A0A9X0D6Q2</accession>
<evidence type="ECO:0000256" key="1">
    <source>
        <dbReference type="PROSITE-ProRule" id="PRU01011"/>
    </source>
</evidence>
<evidence type="ECO:0000313" key="5">
    <source>
        <dbReference type="Proteomes" id="UP001163046"/>
    </source>
</evidence>
<proteinExistence type="predicted"/>